<sequence>MMRILKYAGVAFALLLVGLVGYGAKGYWDALSDAESLRTRADAVIAQGRGGDSLGAAHRAILLAVEDPNFSTHSGVDFSTPGAGLTTITQSAAKRLAFEKFHPGIGKIRQTGYALGLESRLSKEQILALWLETLEMGKGPNGWMVGFHSASSAIYGRPPAELTEAEFIRLAAVLIAPASYDLVRSDPKLDERAARIQRLAAGACVPAGFSDVWLEGCQ</sequence>
<dbReference type="STRING" id="1480615.AWJ14_00720"/>
<dbReference type="SUPFAM" id="SSF53955">
    <property type="entry name" value="Lysozyme-like"/>
    <property type="match status" value="1"/>
</dbReference>
<proteinExistence type="predicted"/>
<dbReference type="Proteomes" id="UP000094795">
    <property type="component" value="Unassembled WGS sequence"/>
</dbReference>
<dbReference type="GO" id="GO:0008955">
    <property type="term" value="F:peptidoglycan glycosyltransferase activity"/>
    <property type="evidence" value="ECO:0007669"/>
    <property type="project" value="TreeGrafter"/>
</dbReference>
<dbReference type="InterPro" id="IPR036950">
    <property type="entry name" value="PBP_transglycosylase"/>
</dbReference>
<protein>
    <submittedName>
        <fullName evidence="4">Glycosyl transferase</fullName>
    </submittedName>
</protein>
<feature type="domain" description="Glycosyl transferase family 51" evidence="3">
    <location>
        <begin position="58"/>
        <end position="196"/>
    </location>
</feature>
<dbReference type="EMBL" id="LQZT01000015">
    <property type="protein sequence ID" value="OCW57405.1"/>
    <property type="molecule type" value="Genomic_DNA"/>
</dbReference>
<dbReference type="InterPro" id="IPR001264">
    <property type="entry name" value="Glyco_trans_51"/>
</dbReference>
<comment type="caution">
    <text evidence="4">The sequence shown here is derived from an EMBL/GenBank/DDBJ whole genome shotgun (WGS) entry which is preliminary data.</text>
</comment>
<reference evidence="4 5" key="1">
    <citation type="submission" date="2015-12" db="EMBL/GenBank/DDBJ databases">
        <authorList>
            <person name="Shamseldin A."/>
            <person name="Moawad H."/>
            <person name="Abd El-Rahim W.M."/>
            <person name="Sadowsky M.J."/>
        </authorList>
    </citation>
    <scope>NUCLEOTIDE SEQUENCE [LARGE SCALE GENOMIC DNA]</scope>
    <source>
        <strain evidence="4 5">JC234</strain>
    </source>
</reference>
<gene>
    <name evidence="4" type="ORF">AWJ14_00720</name>
</gene>
<dbReference type="PANTHER" id="PTHR32282">
    <property type="entry name" value="BINDING PROTEIN TRANSPEPTIDASE, PUTATIVE-RELATED"/>
    <property type="match status" value="1"/>
</dbReference>
<evidence type="ECO:0000256" key="1">
    <source>
        <dbReference type="ARBA" id="ARBA00004752"/>
    </source>
</evidence>
<organism evidence="4 5">
    <name type="scientific">Hoeflea olei</name>
    <dbReference type="NCBI Taxonomy" id="1480615"/>
    <lineage>
        <taxon>Bacteria</taxon>
        <taxon>Pseudomonadati</taxon>
        <taxon>Pseudomonadota</taxon>
        <taxon>Alphaproteobacteria</taxon>
        <taxon>Hyphomicrobiales</taxon>
        <taxon>Rhizobiaceae</taxon>
        <taxon>Hoeflea</taxon>
    </lineage>
</organism>
<dbReference type="InterPro" id="IPR023346">
    <property type="entry name" value="Lysozyme-like_dom_sf"/>
</dbReference>
<name>A0A1C1YV91_9HYPH</name>
<comment type="pathway">
    <text evidence="1">Cell wall biogenesis; peptidoglycan biosynthesis.</text>
</comment>
<dbReference type="Gene3D" id="1.10.3810.10">
    <property type="entry name" value="Biosynthetic peptidoglycan transglycosylase-like"/>
    <property type="match status" value="1"/>
</dbReference>
<keyword evidence="2 4" id="KW-0808">Transferase</keyword>
<evidence type="ECO:0000259" key="3">
    <source>
        <dbReference type="Pfam" id="PF00912"/>
    </source>
</evidence>
<evidence type="ECO:0000313" key="5">
    <source>
        <dbReference type="Proteomes" id="UP000094795"/>
    </source>
</evidence>
<evidence type="ECO:0000256" key="2">
    <source>
        <dbReference type="ARBA" id="ARBA00022679"/>
    </source>
</evidence>
<evidence type="ECO:0000313" key="4">
    <source>
        <dbReference type="EMBL" id="OCW57405.1"/>
    </source>
</evidence>
<dbReference type="RefSeq" id="WP_066179024.1">
    <property type="nucleotide sequence ID" value="NZ_LQZT01000015.1"/>
</dbReference>
<dbReference type="Pfam" id="PF00912">
    <property type="entry name" value="Transgly"/>
    <property type="match status" value="1"/>
</dbReference>
<dbReference type="AlphaFoldDB" id="A0A1C1YV91"/>
<dbReference type="InterPro" id="IPR050396">
    <property type="entry name" value="Glycosyltr_51/Transpeptidase"/>
</dbReference>
<dbReference type="PANTHER" id="PTHR32282:SF33">
    <property type="entry name" value="PEPTIDOGLYCAN GLYCOSYLTRANSFERASE"/>
    <property type="match status" value="1"/>
</dbReference>
<keyword evidence="5" id="KW-1185">Reference proteome</keyword>
<accession>A0A1C1YV91</accession>